<feature type="domain" description="MrpA C-terminal/MbhD" evidence="12">
    <location>
        <begin position="619"/>
        <end position="682"/>
    </location>
</feature>
<evidence type="ECO:0000256" key="5">
    <source>
        <dbReference type="ARBA" id="ARBA00022692"/>
    </source>
</evidence>
<keyword evidence="4" id="KW-1003">Cell membrane</keyword>
<feature type="transmembrane region" description="Helical" evidence="9">
    <location>
        <begin position="12"/>
        <end position="32"/>
    </location>
</feature>
<evidence type="ECO:0000256" key="4">
    <source>
        <dbReference type="ARBA" id="ARBA00022475"/>
    </source>
</evidence>
<dbReference type="Pfam" id="PF20501">
    <property type="entry name" value="MbhE"/>
    <property type="match status" value="1"/>
</dbReference>
<feature type="transmembrane region" description="Helical" evidence="9">
    <location>
        <begin position="661"/>
        <end position="683"/>
    </location>
</feature>
<dbReference type="EMBL" id="LAZR01000115">
    <property type="protein sequence ID" value="KKN89892.1"/>
    <property type="molecule type" value="Genomic_DNA"/>
</dbReference>
<proteinExistence type="predicted"/>
<feature type="transmembrane region" description="Helical" evidence="9">
    <location>
        <begin position="418"/>
        <end position="440"/>
    </location>
</feature>
<comment type="caution">
    <text evidence="14">The sequence shown here is derived from an EMBL/GenBank/DDBJ whole genome shotgun (WGS) entry which is preliminary data.</text>
</comment>
<dbReference type="Pfam" id="PF00361">
    <property type="entry name" value="Proton_antipo_M"/>
    <property type="match status" value="1"/>
</dbReference>
<dbReference type="InterPro" id="IPR001516">
    <property type="entry name" value="Proton_antipo_N"/>
</dbReference>
<evidence type="ECO:0000256" key="3">
    <source>
        <dbReference type="ARBA" id="ARBA00022449"/>
    </source>
</evidence>
<keyword evidence="6 9" id="KW-1133">Transmembrane helix</keyword>
<feature type="transmembrane region" description="Helical" evidence="9">
    <location>
        <begin position="695"/>
        <end position="715"/>
    </location>
</feature>
<evidence type="ECO:0000313" key="14">
    <source>
        <dbReference type="EMBL" id="KKN89892.1"/>
    </source>
</evidence>
<feature type="transmembrane region" description="Helical" evidence="9">
    <location>
        <begin position="44"/>
        <end position="72"/>
    </location>
</feature>
<sequence length="791" mass="84567">MEYAPRMTGIEATTGFLALALPFIAAAFAPILTRLLKQHACWPLALAPVLAFLFFLQALPAVADGNVLLFGFDWIPSFDVRFSFRIDGLSSTFALLITGIGTLIVLYSGGYLAGHKDQGRFFSFILMFMGAMLGLVVADDLITLFVYWELTSITSFLLIGFDHHREAARRGAIQALVITGGGGLALLAGLIVIRELLGLSSMSEVLAAGDALRDSAFYVPILILVLAGAFTKSAQMPFHVWLPNAMEAPTPVSAYLHSATMVKAGVYLLLRFHPALGDTALWTMILPLFGSVTLVVGALLAIRASDIKITLAYTTVASLGLLVMLIGVGTEAAITGAVLYLIAHSLFKGGLFMVAGSIDHGAHTREIDRLGGLGRAMPITFTAAMLCALSMGGITPFVGFLAKEEIYYALEQGDAYHIALMVAAIAGNALMFAAAFVVALKPFVGRMPETIHHPHEGAATIWLGPLTLGLLGLLGALFYGAYHANFSSPMASAALGEPVAIEIGWVPHLNLPFMLSLLTIALGIVLYAFAAQLRSGLANLLTAIGWGPDKGFDQAMRGLLRGAFAITNFLQSGRLDIYMTVTVVLIIAALFGPMIYMDAFPAMPDFPTLAFYEWTVLGLVILGIFAVVIAKNRLTAIVSLGIQGFAVALIFMLLGAPDLSFTQFMVETLSVVILALVMTRLRLSAADHRPLRESLPDAVLAIAGGAGFGLFLLAVTQRPFDASLSDFFERYSYTIAHGRNIVNVILVDFRGIDTMGEIAVVMTAGLAILALIRVRVGRKGERYPDPTEQTP</sequence>
<dbReference type="InterPro" id="IPR001750">
    <property type="entry name" value="ND/Mrp_TM"/>
</dbReference>
<evidence type="ECO:0000256" key="6">
    <source>
        <dbReference type="ARBA" id="ARBA00022989"/>
    </source>
</evidence>
<evidence type="ECO:0000256" key="1">
    <source>
        <dbReference type="ARBA" id="ARBA00004651"/>
    </source>
</evidence>
<feature type="transmembrane region" description="Helical" evidence="9">
    <location>
        <begin position="252"/>
        <end position="270"/>
    </location>
</feature>
<dbReference type="PANTHER" id="PTHR43373">
    <property type="entry name" value="NA(+)/H(+) ANTIPORTER SUBUNIT"/>
    <property type="match status" value="1"/>
</dbReference>
<reference evidence="14" key="1">
    <citation type="journal article" date="2015" name="Nature">
        <title>Complex archaea that bridge the gap between prokaryotes and eukaryotes.</title>
        <authorList>
            <person name="Spang A."/>
            <person name="Saw J.H."/>
            <person name="Jorgensen S.L."/>
            <person name="Zaremba-Niedzwiedzka K."/>
            <person name="Martijn J."/>
            <person name="Lind A.E."/>
            <person name="van Eijk R."/>
            <person name="Schleper C."/>
            <person name="Guy L."/>
            <person name="Ettema T.J."/>
        </authorList>
    </citation>
    <scope>NUCLEOTIDE SEQUENCE</scope>
</reference>
<dbReference type="AlphaFoldDB" id="A0A0F9UQX9"/>
<feature type="transmembrane region" description="Helical" evidence="9">
    <location>
        <begin position="636"/>
        <end position="655"/>
    </location>
</feature>
<feature type="transmembrane region" description="Helical" evidence="9">
    <location>
        <begin position="376"/>
        <end position="398"/>
    </location>
</feature>
<feature type="transmembrane region" description="Helical" evidence="9">
    <location>
        <begin position="758"/>
        <end position="776"/>
    </location>
</feature>
<evidence type="ECO:0008006" key="15">
    <source>
        <dbReference type="Google" id="ProtNLM"/>
    </source>
</evidence>
<evidence type="ECO:0000259" key="12">
    <source>
        <dbReference type="Pfam" id="PF13244"/>
    </source>
</evidence>
<dbReference type="Pfam" id="PF00662">
    <property type="entry name" value="Proton_antipo_N"/>
    <property type="match status" value="1"/>
</dbReference>
<feature type="domain" description="MrpA C-terminal/MbhE" evidence="13">
    <location>
        <begin position="696"/>
        <end position="773"/>
    </location>
</feature>
<evidence type="ECO:0000256" key="8">
    <source>
        <dbReference type="ARBA" id="ARBA00023136"/>
    </source>
</evidence>
<protein>
    <recommendedName>
        <fullName evidence="15">NADH:quinone oxidoreductase/Mrp antiporter membrane subunit domain-containing protein</fullName>
    </recommendedName>
</protein>
<feature type="transmembrane region" description="Helical" evidence="9">
    <location>
        <begin position="215"/>
        <end position="231"/>
    </location>
</feature>
<feature type="domain" description="NADH:quinone oxidoreductase/Mrp antiporter transmembrane" evidence="10">
    <location>
        <begin position="138"/>
        <end position="422"/>
    </location>
</feature>
<feature type="transmembrane region" description="Helical" evidence="9">
    <location>
        <begin position="609"/>
        <end position="629"/>
    </location>
</feature>
<dbReference type="InterPro" id="IPR046806">
    <property type="entry name" value="MrpA_C/MbhE"/>
</dbReference>
<comment type="subcellular location">
    <subcellularLocation>
        <location evidence="1">Cell membrane</location>
        <topology evidence="1">Multi-pass membrane protein</topology>
    </subcellularLocation>
</comment>
<feature type="transmembrane region" description="Helical" evidence="9">
    <location>
        <begin position="173"/>
        <end position="193"/>
    </location>
</feature>
<keyword evidence="5 9" id="KW-0812">Transmembrane</keyword>
<evidence type="ECO:0000256" key="2">
    <source>
        <dbReference type="ARBA" id="ARBA00022448"/>
    </source>
</evidence>
<feature type="transmembrane region" description="Helical" evidence="9">
    <location>
        <begin position="282"/>
        <end position="302"/>
    </location>
</feature>
<evidence type="ECO:0000259" key="10">
    <source>
        <dbReference type="Pfam" id="PF00361"/>
    </source>
</evidence>
<dbReference type="GO" id="GO:0005886">
    <property type="term" value="C:plasma membrane"/>
    <property type="evidence" value="ECO:0007669"/>
    <property type="project" value="UniProtKB-SubCell"/>
</dbReference>
<evidence type="ECO:0000259" key="13">
    <source>
        <dbReference type="Pfam" id="PF20501"/>
    </source>
</evidence>
<accession>A0A0F9UQX9</accession>
<dbReference type="InterPro" id="IPR025383">
    <property type="entry name" value="MrpA_C/MbhD"/>
</dbReference>
<keyword evidence="3" id="KW-0050">Antiport</keyword>
<feature type="transmembrane region" description="Helical" evidence="9">
    <location>
        <begin position="461"/>
        <end position="482"/>
    </location>
</feature>
<gene>
    <name evidence="14" type="ORF">LCGC14_0234570</name>
</gene>
<dbReference type="GO" id="GO:0006811">
    <property type="term" value="P:monoatomic ion transport"/>
    <property type="evidence" value="ECO:0007669"/>
    <property type="project" value="UniProtKB-KW"/>
</dbReference>
<feature type="domain" description="NADH-Ubiquinone oxidoreductase (complex I) chain 5 N-terminal" evidence="11">
    <location>
        <begin position="75"/>
        <end position="122"/>
    </location>
</feature>
<feature type="transmembrane region" description="Helical" evidence="9">
    <location>
        <begin position="144"/>
        <end position="161"/>
    </location>
</feature>
<feature type="transmembrane region" description="Helical" evidence="9">
    <location>
        <begin position="577"/>
        <end position="597"/>
    </location>
</feature>
<dbReference type="InterPro" id="IPR050616">
    <property type="entry name" value="CPA3_Na-H_Antiporter_A"/>
</dbReference>
<dbReference type="Gene3D" id="1.20.120.1200">
    <property type="entry name" value="NADH-ubiquinone/plastoquinone oxidoreductase chain 6, subunit NuoJ"/>
    <property type="match status" value="1"/>
</dbReference>
<dbReference type="Pfam" id="PF13244">
    <property type="entry name" value="MbhD"/>
    <property type="match status" value="1"/>
</dbReference>
<keyword evidence="7" id="KW-0406">Ion transport</keyword>
<dbReference type="PRINTS" id="PR01434">
    <property type="entry name" value="NADHDHGNASE5"/>
</dbReference>
<evidence type="ECO:0000256" key="7">
    <source>
        <dbReference type="ARBA" id="ARBA00023065"/>
    </source>
</evidence>
<dbReference type="GO" id="GO:0015297">
    <property type="term" value="F:antiporter activity"/>
    <property type="evidence" value="ECO:0007669"/>
    <property type="project" value="UniProtKB-KW"/>
</dbReference>
<name>A0A0F9UQX9_9ZZZZ</name>
<feature type="transmembrane region" description="Helical" evidence="9">
    <location>
        <begin position="121"/>
        <end position="138"/>
    </location>
</feature>
<keyword evidence="2" id="KW-0813">Transport</keyword>
<feature type="transmembrane region" description="Helical" evidence="9">
    <location>
        <begin position="309"/>
        <end position="328"/>
    </location>
</feature>
<dbReference type="InterPro" id="IPR042106">
    <property type="entry name" value="Nuo/plastoQ_OxRdtase_6_NuoJ"/>
</dbReference>
<evidence type="ECO:0000256" key="9">
    <source>
        <dbReference type="SAM" id="Phobius"/>
    </source>
</evidence>
<evidence type="ECO:0000259" key="11">
    <source>
        <dbReference type="Pfam" id="PF00662"/>
    </source>
</evidence>
<organism evidence="14">
    <name type="scientific">marine sediment metagenome</name>
    <dbReference type="NCBI Taxonomy" id="412755"/>
    <lineage>
        <taxon>unclassified sequences</taxon>
        <taxon>metagenomes</taxon>
        <taxon>ecological metagenomes</taxon>
    </lineage>
</organism>
<keyword evidence="8 9" id="KW-0472">Membrane</keyword>
<feature type="transmembrane region" description="Helical" evidence="9">
    <location>
        <begin position="511"/>
        <end position="530"/>
    </location>
</feature>
<dbReference type="PANTHER" id="PTHR43373:SF1">
    <property type="entry name" value="NA(+)_H(+) ANTIPORTER SUBUNIT A"/>
    <property type="match status" value="1"/>
</dbReference>
<feature type="transmembrane region" description="Helical" evidence="9">
    <location>
        <begin position="334"/>
        <end position="355"/>
    </location>
</feature>
<feature type="transmembrane region" description="Helical" evidence="9">
    <location>
        <begin position="92"/>
        <end position="114"/>
    </location>
</feature>
<dbReference type="NCBIfam" id="NF009287">
    <property type="entry name" value="PRK12647.1"/>
    <property type="match status" value="1"/>
</dbReference>